<name>A9V7L2_MONBE</name>
<dbReference type="GO" id="GO:0012505">
    <property type="term" value="C:endomembrane system"/>
    <property type="evidence" value="ECO:0007669"/>
    <property type="project" value="UniProtKB-SubCell"/>
</dbReference>
<dbReference type="Gene3D" id="6.10.140.900">
    <property type="match status" value="1"/>
</dbReference>
<sequence>MAGYAPYGGGPYGGGPPQQPAYGGQQYPPQGQQYPPQPGYGHPPPGPAGDPLWGYFSSVAGQDGQITADELQTALTNSGMAAYPRPGAQFSLETCRLMISMLDADRSGTMGFEEFRQLYQALEMWKTTFQGIDADRSGAVERGELKSAMTKFGYNLSDAAIDVMMRRYGKHQAHQITFDDFVALAVRVRALTERFRQRDTQGTGHAAFYYDDFIQVAMSC</sequence>
<evidence type="ECO:0000256" key="7">
    <source>
        <dbReference type="ARBA" id="ARBA00023136"/>
    </source>
</evidence>
<dbReference type="FunCoup" id="A9V7L2">
    <property type="interactions" value="516"/>
</dbReference>
<dbReference type="SUPFAM" id="SSF47473">
    <property type="entry name" value="EF-hand"/>
    <property type="match status" value="1"/>
</dbReference>
<evidence type="ECO:0000313" key="11">
    <source>
        <dbReference type="Proteomes" id="UP000001357"/>
    </source>
</evidence>
<protein>
    <recommendedName>
        <fullName evidence="9">EF-hand domain-containing protein</fullName>
    </recommendedName>
</protein>
<dbReference type="InterPro" id="IPR011992">
    <property type="entry name" value="EF-hand-dom_pair"/>
</dbReference>
<proteinExistence type="predicted"/>
<evidence type="ECO:0000313" key="10">
    <source>
        <dbReference type="EMBL" id="EDQ86536.1"/>
    </source>
</evidence>
<organism evidence="10 11">
    <name type="scientific">Monosiga brevicollis</name>
    <name type="common">Choanoflagellate</name>
    <dbReference type="NCBI Taxonomy" id="81824"/>
    <lineage>
        <taxon>Eukaryota</taxon>
        <taxon>Choanoflagellata</taxon>
        <taxon>Craspedida</taxon>
        <taxon>Salpingoecidae</taxon>
        <taxon>Monosiga</taxon>
    </lineage>
</organism>
<keyword evidence="11" id="KW-1185">Reference proteome</keyword>
<dbReference type="RefSeq" id="XP_001748649.1">
    <property type="nucleotide sequence ID" value="XM_001748597.1"/>
</dbReference>
<comment type="subcellular location">
    <subcellularLocation>
        <location evidence="2">Cytoplasm</location>
    </subcellularLocation>
    <subcellularLocation>
        <location evidence="1">Endomembrane system</location>
    </subcellularLocation>
</comment>
<reference evidence="10 11" key="1">
    <citation type="journal article" date="2008" name="Nature">
        <title>The genome of the choanoflagellate Monosiga brevicollis and the origin of metazoans.</title>
        <authorList>
            <consortium name="JGI Sequencing"/>
            <person name="King N."/>
            <person name="Westbrook M.J."/>
            <person name="Young S.L."/>
            <person name="Kuo A."/>
            <person name="Abedin M."/>
            <person name="Chapman J."/>
            <person name="Fairclough S."/>
            <person name="Hellsten U."/>
            <person name="Isogai Y."/>
            <person name="Letunic I."/>
            <person name="Marr M."/>
            <person name="Pincus D."/>
            <person name="Putnam N."/>
            <person name="Rokas A."/>
            <person name="Wright K.J."/>
            <person name="Zuzow R."/>
            <person name="Dirks W."/>
            <person name="Good M."/>
            <person name="Goodstein D."/>
            <person name="Lemons D."/>
            <person name="Li W."/>
            <person name="Lyons J.B."/>
            <person name="Morris A."/>
            <person name="Nichols S."/>
            <person name="Richter D.J."/>
            <person name="Salamov A."/>
            <person name="Bork P."/>
            <person name="Lim W.A."/>
            <person name="Manning G."/>
            <person name="Miller W.T."/>
            <person name="McGinnis W."/>
            <person name="Shapiro H."/>
            <person name="Tjian R."/>
            <person name="Grigoriev I.V."/>
            <person name="Rokhsar D."/>
        </authorList>
    </citation>
    <scope>NUCLEOTIDE SEQUENCE [LARGE SCALE GENOMIC DNA]</scope>
    <source>
        <strain evidence="11">MX1 / ATCC 50154</strain>
    </source>
</reference>
<dbReference type="Pfam" id="PF13833">
    <property type="entry name" value="EF-hand_8"/>
    <property type="match status" value="1"/>
</dbReference>
<dbReference type="InParanoid" id="A9V7L2"/>
<feature type="compositionally biased region" description="Low complexity" evidence="8">
    <location>
        <begin position="20"/>
        <end position="34"/>
    </location>
</feature>
<dbReference type="InterPro" id="IPR002048">
    <property type="entry name" value="EF_hand_dom"/>
</dbReference>
<dbReference type="PANTHER" id="PTHR46735:SF3">
    <property type="entry name" value="CALPAIN SMALL SUBUNIT 1-RELATED"/>
    <property type="match status" value="1"/>
</dbReference>
<dbReference type="KEGG" id="mbr:MONBRDRAFT_35370"/>
<evidence type="ECO:0000256" key="1">
    <source>
        <dbReference type="ARBA" id="ARBA00004308"/>
    </source>
</evidence>
<keyword evidence="4" id="KW-0479">Metal-binding</keyword>
<dbReference type="SMART" id="SM00054">
    <property type="entry name" value="EFh"/>
    <property type="match status" value="2"/>
</dbReference>
<keyword evidence="6" id="KW-0106">Calcium</keyword>
<keyword evidence="7" id="KW-0472">Membrane</keyword>
<evidence type="ECO:0000256" key="3">
    <source>
        <dbReference type="ARBA" id="ARBA00022490"/>
    </source>
</evidence>
<dbReference type="eggNOG" id="KOG0037">
    <property type="taxonomic scope" value="Eukaryota"/>
</dbReference>
<feature type="compositionally biased region" description="Gly residues" evidence="8">
    <location>
        <begin position="1"/>
        <end position="16"/>
    </location>
</feature>
<evidence type="ECO:0000256" key="2">
    <source>
        <dbReference type="ARBA" id="ARBA00004496"/>
    </source>
</evidence>
<dbReference type="GO" id="GO:0005509">
    <property type="term" value="F:calcium ion binding"/>
    <property type="evidence" value="ECO:0007669"/>
    <property type="project" value="InterPro"/>
</dbReference>
<evidence type="ECO:0000259" key="9">
    <source>
        <dbReference type="PROSITE" id="PS50222"/>
    </source>
</evidence>
<feature type="region of interest" description="Disordered" evidence="8">
    <location>
        <begin position="1"/>
        <end position="53"/>
    </location>
</feature>
<dbReference type="GO" id="GO:0005737">
    <property type="term" value="C:cytoplasm"/>
    <property type="evidence" value="ECO:0007669"/>
    <property type="project" value="UniProtKB-SubCell"/>
</dbReference>
<dbReference type="Gene3D" id="1.10.238.10">
    <property type="entry name" value="EF-hand"/>
    <property type="match status" value="1"/>
</dbReference>
<dbReference type="PROSITE" id="PS50222">
    <property type="entry name" value="EF_HAND_2"/>
    <property type="match status" value="1"/>
</dbReference>
<feature type="domain" description="EF-hand" evidence="9">
    <location>
        <begin position="120"/>
        <end position="155"/>
    </location>
</feature>
<dbReference type="EMBL" id="CH991565">
    <property type="protein sequence ID" value="EDQ86536.1"/>
    <property type="molecule type" value="Genomic_DNA"/>
</dbReference>
<evidence type="ECO:0000256" key="5">
    <source>
        <dbReference type="ARBA" id="ARBA00022737"/>
    </source>
</evidence>
<evidence type="ECO:0000256" key="8">
    <source>
        <dbReference type="SAM" id="MobiDB-lite"/>
    </source>
</evidence>
<dbReference type="AlphaFoldDB" id="A9V7L2"/>
<dbReference type="STRING" id="81824.A9V7L2"/>
<dbReference type="PROSITE" id="PS00018">
    <property type="entry name" value="EF_HAND_1"/>
    <property type="match status" value="1"/>
</dbReference>
<keyword evidence="3" id="KW-0963">Cytoplasm</keyword>
<evidence type="ECO:0000256" key="4">
    <source>
        <dbReference type="ARBA" id="ARBA00022723"/>
    </source>
</evidence>
<keyword evidence="5" id="KW-0677">Repeat</keyword>
<feature type="compositionally biased region" description="Pro residues" evidence="8">
    <location>
        <begin position="35"/>
        <end position="48"/>
    </location>
</feature>
<evidence type="ECO:0000256" key="6">
    <source>
        <dbReference type="ARBA" id="ARBA00022837"/>
    </source>
</evidence>
<dbReference type="InterPro" id="IPR018247">
    <property type="entry name" value="EF_Hand_1_Ca_BS"/>
</dbReference>
<dbReference type="GeneID" id="5893905"/>
<dbReference type="PANTHER" id="PTHR46735">
    <property type="entry name" value="CALPAIN, SMALL SUBUNIT 1 A-RELATED"/>
    <property type="match status" value="1"/>
</dbReference>
<dbReference type="Pfam" id="PF13499">
    <property type="entry name" value="EF-hand_7"/>
    <property type="match status" value="1"/>
</dbReference>
<gene>
    <name evidence="10" type="ORF">MONBRDRAFT_35370</name>
</gene>
<dbReference type="Proteomes" id="UP000001357">
    <property type="component" value="Unassembled WGS sequence"/>
</dbReference>
<dbReference type="OMA" id="LNQFIYC"/>
<accession>A9V7L2</accession>